<dbReference type="STRING" id="1890364.A0A2P6N946"/>
<feature type="non-terminal residue" evidence="11">
    <location>
        <position position="71"/>
    </location>
</feature>
<keyword evidence="3" id="KW-0049">Antioxidant</keyword>
<dbReference type="InterPro" id="IPR050924">
    <property type="entry name" value="Peroxiredoxin_BCP/PrxQ"/>
</dbReference>
<dbReference type="InterPro" id="IPR036249">
    <property type="entry name" value="Thioredoxin-like_sf"/>
</dbReference>
<evidence type="ECO:0000256" key="1">
    <source>
        <dbReference type="ARBA" id="ARBA00013017"/>
    </source>
</evidence>
<dbReference type="Pfam" id="PF00578">
    <property type="entry name" value="AhpC-TSA"/>
    <property type="match status" value="1"/>
</dbReference>
<keyword evidence="6" id="KW-0676">Redox-active center</keyword>
<dbReference type="OrthoDB" id="15334at2759"/>
<dbReference type="Proteomes" id="UP000241769">
    <property type="component" value="Unassembled WGS sequence"/>
</dbReference>
<dbReference type="InterPro" id="IPR013766">
    <property type="entry name" value="Thioredoxin_domain"/>
</dbReference>
<dbReference type="PROSITE" id="PS51352">
    <property type="entry name" value="THIOREDOXIN_2"/>
    <property type="match status" value="1"/>
</dbReference>
<comment type="similarity">
    <text evidence="8">Belongs to the peroxiredoxin family. BCP/PrxQ subfamily.</text>
</comment>
<feature type="domain" description="Thioredoxin" evidence="10">
    <location>
        <begin position="3"/>
        <end position="71"/>
    </location>
</feature>
<keyword evidence="4" id="KW-0560">Oxidoreductase</keyword>
<protein>
    <recommendedName>
        <fullName evidence="1">thioredoxin-dependent peroxiredoxin</fullName>
        <ecNumber evidence="1">1.11.1.24</ecNumber>
    </recommendedName>
    <alternativeName>
        <fullName evidence="7">Thioredoxin peroxidase</fullName>
    </alternativeName>
</protein>
<evidence type="ECO:0000256" key="2">
    <source>
        <dbReference type="ARBA" id="ARBA00022559"/>
    </source>
</evidence>
<dbReference type="SUPFAM" id="SSF52833">
    <property type="entry name" value="Thioredoxin-like"/>
    <property type="match status" value="1"/>
</dbReference>
<sequence>MTLTIGDPAPDFTLFDHRGKPISLSKIVQKGYTIVYFYPRDFSPHCTKEACEWKENFPSEEITEEDEGVTI</sequence>
<dbReference type="PANTHER" id="PTHR42801">
    <property type="entry name" value="THIOREDOXIN-DEPENDENT PEROXIDE REDUCTASE"/>
    <property type="match status" value="1"/>
</dbReference>
<dbReference type="InParanoid" id="A0A2P6N946"/>
<evidence type="ECO:0000313" key="11">
    <source>
        <dbReference type="EMBL" id="PRP80473.1"/>
    </source>
</evidence>
<evidence type="ECO:0000256" key="4">
    <source>
        <dbReference type="ARBA" id="ARBA00023002"/>
    </source>
</evidence>
<dbReference type="PANTHER" id="PTHR42801:SF4">
    <property type="entry name" value="AHPC_TSA FAMILY PROTEIN"/>
    <property type="match status" value="1"/>
</dbReference>
<dbReference type="InterPro" id="IPR000866">
    <property type="entry name" value="AhpC/TSA"/>
</dbReference>
<dbReference type="EC" id="1.11.1.24" evidence="1"/>
<evidence type="ECO:0000256" key="5">
    <source>
        <dbReference type="ARBA" id="ARBA00023157"/>
    </source>
</evidence>
<evidence type="ECO:0000256" key="7">
    <source>
        <dbReference type="ARBA" id="ARBA00032824"/>
    </source>
</evidence>
<keyword evidence="2" id="KW-0575">Peroxidase</keyword>
<evidence type="ECO:0000313" key="12">
    <source>
        <dbReference type="Proteomes" id="UP000241769"/>
    </source>
</evidence>
<dbReference type="Gene3D" id="3.40.30.10">
    <property type="entry name" value="Glutaredoxin"/>
    <property type="match status" value="1"/>
</dbReference>
<comment type="catalytic activity">
    <reaction evidence="9">
        <text>a hydroperoxide + [thioredoxin]-dithiol = an alcohol + [thioredoxin]-disulfide + H2O</text>
        <dbReference type="Rhea" id="RHEA:62620"/>
        <dbReference type="Rhea" id="RHEA-COMP:10698"/>
        <dbReference type="Rhea" id="RHEA-COMP:10700"/>
        <dbReference type="ChEBI" id="CHEBI:15377"/>
        <dbReference type="ChEBI" id="CHEBI:29950"/>
        <dbReference type="ChEBI" id="CHEBI:30879"/>
        <dbReference type="ChEBI" id="CHEBI:35924"/>
        <dbReference type="ChEBI" id="CHEBI:50058"/>
        <dbReference type="EC" id="1.11.1.24"/>
    </reaction>
</comment>
<reference evidence="11 12" key="1">
    <citation type="journal article" date="2018" name="Genome Biol. Evol.">
        <title>Multiple Roots of Fruiting Body Formation in Amoebozoa.</title>
        <authorList>
            <person name="Hillmann F."/>
            <person name="Forbes G."/>
            <person name="Novohradska S."/>
            <person name="Ferling I."/>
            <person name="Riege K."/>
            <person name="Groth M."/>
            <person name="Westermann M."/>
            <person name="Marz M."/>
            <person name="Spaller T."/>
            <person name="Winckler T."/>
            <person name="Schaap P."/>
            <person name="Glockner G."/>
        </authorList>
    </citation>
    <scope>NUCLEOTIDE SEQUENCE [LARGE SCALE GENOMIC DNA]</scope>
    <source>
        <strain evidence="11 12">Jena</strain>
    </source>
</reference>
<dbReference type="EMBL" id="MDYQ01000148">
    <property type="protein sequence ID" value="PRP80473.1"/>
    <property type="molecule type" value="Genomic_DNA"/>
</dbReference>
<gene>
    <name evidence="11" type="ORF">PROFUN_14634</name>
</gene>
<dbReference type="GO" id="GO:0008379">
    <property type="term" value="F:thioredoxin peroxidase activity"/>
    <property type="evidence" value="ECO:0007669"/>
    <property type="project" value="TreeGrafter"/>
</dbReference>
<evidence type="ECO:0000259" key="10">
    <source>
        <dbReference type="PROSITE" id="PS51352"/>
    </source>
</evidence>
<proteinExistence type="inferred from homology"/>
<comment type="caution">
    <text evidence="11">The sequence shown here is derived from an EMBL/GenBank/DDBJ whole genome shotgun (WGS) entry which is preliminary data.</text>
</comment>
<evidence type="ECO:0000256" key="9">
    <source>
        <dbReference type="ARBA" id="ARBA00049091"/>
    </source>
</evidence>
<dbReference type="AlphaFoldDB" id="A0A2P6N946"/>
<evidence type="ECO:0000256" key="6">
    <source>
        <dbReference type="ARBA" id="ARBA00023284"/>
    </source>
</evidence>
<dbReference type="GO" id="GO:0034599">
    <property type="term" value="P:cellular response to oxidative stress"/>
    <property type="evidence" value="ECO:0007669"/>
    <property type="project" value="TreeGrafter"/>
</dbReference>
<keyword evidence="5" id="KW-1015">Disulfide bond</keyword>
<evidence type="ECO:0000256" key="3">
    <source>
        <dbReference type="ARBA" id="ARBA00022862"/>
    </source>
</evidence>
<keyword evidence="12" id="KW-1185">Reference proteome</keyword>
<organism evidence="11 12">
    <name type="scientific">Planoprotostelium fungivorum</name>
    <dbReference type="NCBI Taxonomy" id="1890364"/>
    <lineage>
        <taxon>Eukaryota</taxon>
        <taxon>Amoebozoa</taxon>
        <taxon>Evosea</taxon>
        <taxon>Variosea</taxon>
        <taxon>Cavosteliida</taxon>
        <taxon>Cavosteliaceae</taxon>
        <taxon>Planoprotostelium</taxon>
    </lineage>
</organism>
<accession>A0A2P6N946</accession>
<dbReference type="GO" id="GO:0005737">
    <property type="term" value="C:cytoplasm"/>
    <property type="evidence" value="ECO:0007669"/>
    <property type="project" value="TreeGrafter"/>
</dbReference>
<name>A0A2P6N946_9EUKA</name>
<dbReference type="GO" id="GO:0045454">
    <property type="term" value="P:cell redox homeostasis"/>
    <property type="evidence" value="ECO:0007669"/>
    <property type="project" value="TreeGrafter"/>
</dbReference>
<evidence type="ECO:0000256" key="8">
    <source>
        <dbReference type="ARBA" id="ARBA00038489"/>
    </source>
</evidence>